<keyword evidence="7" id="KW-0645">Protease</keyword>
<dbReference type="GO" id="GO:0004252">
    <property type="term" value="F:serine-type endopeptidase activity"/>
    <property type="evidence" value="ECO:0007669"/>
    <property type="project" value="InterPro"/>
</dbReference>
<dbReference type="InterPro" id="IPR036286">
    <property type="entry name" value="LexA/Signal_pep-like_sf"/>
</dbReference>
<comment type="similarity">
    <text evidence="2 7">Belongs to the peptidase S26 family.</text>
</comment>
<dbReference type="InterPro" id="IPR019533">
    <property type="entry name" value="Peptidase_S26"/>
</dbReference>
<evidence type="ECO:0000256" key="6">
    <source>
        <dbReference type="PIRSR" id="PIRSR600223-1"/>
    </source>
</evidence>
<dbReference type="PRINTS" id="PR00727">
    <property type="entry name" value="LEADERPTASE"/>
</dbReference>
<dbReference type="EMBL" id="JACHIO010000006">
    <property type="protein sequence ID" value="MBB5063452.1"/>
    <property type="molecule type" value="Genomic_DNA"/>
</dbReference>
<dbReference type="GO" id="GO:0009003">
    <property type="term" value="F:signal peptidase activity"/>
    <property type="evidence" value="ECO:0007669"/>
    <property type="project" value="UniProtKB-EC"/>
</dbReference>
<proteinExistence type="inferred from homology"/>
<evidence type="ECO:0000259" key="8">
    <source>
        <dbReference type="Pfam" id="PF10502"/>
    </source>
</evidence>
<dbReference type="Proteomes" id="UP000584867">
    <property type="component" value="Unassembled WGS sequence"/>
</dbReference>
<keyword evidence="7" id="KW-0812">Transmembrane</keyword>
<dbReference type="Gene3D" id="2.10.109.10">
    <property type="entry name" value="Umud Fragment, subunit A"/>
    <property type="match status" value="1"/>
</dbReference>
<feature type="transmembrane region" description="Helical" evidence="7">
    <location>
        <begin position="25"/>
        <end position="44"/>
    </location>
</feature>
<evidence type="ECO:0000256" key="2">
    <source>
        <dbReference type="ARBA" id="ARBA00009370"/>
    </source>
</evidence>
<evidence type="ECO:0000256" key="3">
    <source>
        <dbReference type="ARBA" id="ARBA00013208"/>
    </source>
</evidence>
<accession>A0A7W8E964</accession>
<dbReference type="SUPFAM" id="SSF51306">
    <property type="entry name" value="LexA/Signal peptidase"/>
    <property type="match status" value="1"/>
</dbReference>
<evidence type="ECO:0000256" key="4">
    <source>
        <dbReference type="ARBA" id="ARBA00019232"/>
    </source>
</evidence>
<dbReference type="InterPro" id="IPR019758">
    <property type="entry name" value="Pept_S26A_signal_pept_1_CS"/>
</dbReference>
<dbReference type="RefSeq" id="WP_184254631.1">
    <property type="nucleotide sequence ID" value="NZ_JACHIO010000006.1"/>
</dbReference>
<dbReference type="GO" id="GO:0006465">
    <property type="term" value="P:signal peptide processing"/>
    <property type="evidence" value="ECO:0007669"/>
    <property type="project" value="InterPro"/>
</dbReference>
<keyword evidence="7" id="KW-1133">Transmembrane helix</keyword>
<organism evidence="9 10">
    <name type="scientific">Granulicella mallensis</name>
    <dbReference type="NCBI Taxonomy" id="940614"/>
    <lineage>
        <taxon>Bacteria</taxon>
        <taxon>Pseudomonadati</taxon>
        <taxon>Acidobacteriota</taxon>
        <taxon>Terriglobia</taxon>
        <taxon>Terriglobales</taxon>
        <taxon>Acidobacteriaceae</taxon>
        <taxon>Granulicella</taxon>
    </lineage>
</organism>
<reference evidence="9 10" key="1">
    <citation type="submission" date="2020-08" db="EMBL/GenBank/DDBJ databases">
        <title>Genomic Encyclopedia of Type Strains, Phase IV (KMG-V): Genome sequencing to study the core and pangenomes of soil and plant-associated prokaryotes.</title>
        <authorList>
            <person name="Whitman W."/>
        </authorList>
    </citation>
    <scope>NUCLEOTIDE SEQUENCE [LARGE SCALE GENOMIC DNA]</scope>
    <source>
        <strain evidence="9 10">X5P3</strain>
    </source>
</reference>
<protein>
    <recommendedName>
        <fullName evidence="4 7">Signal peptidase I</fullName>
        <ecNumber evidence="3 7">3.4.21.89</ecNumber>
    </recommendedName>
</protein>
<evidence type="ECO:0000256" key="5">
    <source>
        <dbReference type="ARBA" id="ARBA00022801"/>
    </source>
</evidence>
<dbReference type="PROSITE" id="PS00760">
    <property type="entry name" value="SPASE_I_2"/>
    <property type="match status" value="1"/>
</dbReference>
<keyword evidence="5 7" id="KW-0378">Hydrolase</keyword>
<comment type="caution">
    <text evidence="9">The sequence shown here is derived from an EMBL/GenBank/DDBJ whole genome shotgun (WGS) entry which is preliminary data.</text>
</comment>
<dbReference type="InterPro" id="IPR019757">
    <property type="entry name" value="Pept_S26A_signal_pept_1_Lys-AS"/>
</dbReference>
<dbReference type="NCBIfam" id="TIGR02227">
    <property type="entry name" value="sigpep_I_bact"/>
    <property type="match status" value="1"/>
</dbReference>
<feature type="active site" evidence="6">
    <location>
        <position position="53"/>
    </location>
</feature>
<dbReference type="PROSITE" id="PS00761">
    <property type="entry name" value="SPASE_I_3"/>
    <property type="match status" value="1"/>
</dbReference>
<dbReference type="Pfam" id="PF10502">
    <property type="entry name" value="Peptidase_S26"/>
    <property type="match status" value="1"/>
</dbReference>
<sequence>MSGLPKLNKSAAKPVAEPDETPLEAIASLGPIIVIWIFLMGFVFQNFAIPSGSMENTLLVGDHLVVDRATLAPQTKWAPFVRYRPVQRGDVVVFRKPHPESPDLILVKRAIGVPGDKVHLRKGVVYINGVAQSEPYAIQPGDDNYASFRDDFPSDLAGLSRQASNNLKALEGCEEQACINERAWANRTISWVDELPAFIQGDDLVVPPGNVFVMGDNRANSLDGRFWGFVPQENIMGRPLFVFWSFKTPEDQENKTGMGDRIGFIFHTVTHFFDGTRWNRTLHVVR</sequence>
<name>A0A7W8E964_9BACT</name>
<dbReference type="InterPro" id="IPR000223">
    <property type="entry name" value="Pept_S26A_signal_pept_1"/>
</dbReference>
<gene>
    <name evidence="9" type="ORF">HDF15_001794</name>
</gene>
<feature type="active site" evidence="6">
    <location>
        <position position="108"/>
    </location>
</feature>
<dbReference type="EC" id="3.4.21.89" evidence="3 7"/>
<comment type="catalytic activity">
    <reaction evidence="1 7">
        <text>Cleavage of hydrophobic, N-terminal signal or leader sequences from secreted and periplasmic proteins.</text>
        <dbReference type="EC" id="3.4.21.89"/>
    </reaction>
</comment>
<dbReference type="CDD" id="cd06530">
    <property type="entry name" value="S26_SPase_I"/>
    <property type="match status" value="1"/>
</dbReference>
<keyword evidence="7" id="KW-0472">Membrane</keyword>
<evidence type="ECO:0000313" key="9">
    <source>
        <dbReference type="EMBL" id="MBB5063452.1"/>
    </source>
</evidence>
<feature type="domain" description="Peptidase S26" evidence="8">
    <location>
        <begin position="24"/>
        <end position="244"/>
    </location>
</feature>
<evidence type="ECO:0000256" key="7">
    <source>
        <dbReference type="RuleBase" id="RU362042"/>
    </source>
</evidence>
<dbReference type="GO" id="GO:0016020">
    <property type="term" value="C:membrane"/>
    <property type="evidence" value="ECO:0007669"/>
    <property type="project" value="UniProtKB-SubCell"/>
</dbReference>
<evidence type="ECO:0000256" key="1">
    <source>
        <dbReference type="ARBA" id="ARBA00000677"/>
    </source>
</evidence>
<evidence type="ECO:0000313" key="10">
    <source>
        <dbReference type="Proteomes" id="UP000584867"/>
    </source>
</evidence>
<dbReference type="PANTHER" id="PTHR43390:SF1">
    <property type="entry name" value="CHLOROPLAST PROCESSING PEPTIDASE"/>
    <property type="match status" value="1"/>
</dbReference>
<dbReference type="AlphaFoldDB" id="A0A7W8E964"/>
<comment type="subcellular location">
    <subcellularLocation>
        <location evidence="7">Membrane</location>
        <topology evidence="7">Single-pass type II membrane protein</topology>
    </subcellularLocation>
</comment>
<dbReference type="PANTHER" id="PTHR43390">
    <property type="entry name" value="SIGNAL PEPTIDASE I"/>
    <property type="match status" value="1"/>
</dbReference>